<dbReference type="OrthoDB" id="5241017at2"/>
<dbReference type="Proteomes" id="UP000291469">
    <property type="component" value="Chromosome"/>
</dbReference>
<dbReference type="AlphaFoldDB" id="A0A411YKR8"/>
<evidence type="ECO:0000313" key="2">
    <source>
        <dbReference type="EMBL" id="QBI21814.1"/>
    </source>
</evidence>
<protein>
    <recommendedName>
        <fullName evidence="1">Penicillin-binding protein transpeptidase domain-containing protein</fullName>
    </recommendedName>
</protein>
<dbReference type="EMBL" id="CP036402">
    <property type="protein sequence ID" value="QBI21814.1"/>
    <property type="molecule type" value="Genomic_DNA"/>
</dbReference>
<evidence type="ECO:0000313" key="3">
    <source>
        <dbReference type="Proteomes" id="UP000291469"/>
    </source>
</evidence>
<dbReference type="InterPro" id="IPR050515">
    <property type="entry name" value="Beta-lactam/transpept"/>
</dbReference>
<name>A0A411YKR8_9ACTN</name>
<dbReference type="KEGG" id="erz:ER308_21145"/>
<dbReference type="InterPro" id="IPR001460">
    <property type="entry name" value="PCN-bd_Tpept"/>
</dbReference>
<dbReference type="PANTHER" id="PTHR30627:SF24">
    <property type="entry name" value="PENICILLIN-BINDING PROTEIN 4B"/>
    <property type="match status" value="1"/>
</dbReference>
<dbReference type="PANTHER" id="PTHR30627">
    <property type="entry name" value="PEPTIDOGLYCAN D,D-TRANSPEPTIDASE"/>
    <property type="match status" value="1"/>
</dbReference>
<accession>A0A411YKR8</accession>
<sequence length="190" mass="18866">MQHGLHRRGARARGEALAQDAEGFGFSGEDPGYQLAGLTSLAAMPEPQDETELAAQAIGQGRVEASPAHMAGVAAAAVTGRWRQPFVVEGEGASETEAPGDPDVLSSLMEQAVEDGTGTAAAADGVTVLGKTGTAQVDDGEHAWFVGVAPELFGEDGSAGLAFAVLVEGGGAGGETAAPLAADLVGALAE</sequence>
<dbReference type="GO" id="GO:0071555">
    <property type="term" value="P:cell wall organization"/>
    <property type="evidence" value="ECO:0007669"/>
    <property type="project" value="TreeGrafter"/>
</dbReference>
<dbReference type="InterPro" id="IPR012338">
    <property type="entry name" value="Beta-lactam/transpept-like"/>
</dbReference>
<keyword evidence="3" id="KW-1185">Reference proteome</keyword>
<dbReference type="GO" id="GO:0071972">
    <property type="term" value="F:peptidoglycan L,D-transpeptidase activity"/>
    <property type="evidence" value="ECO:0007669"/>
    <property type="project" value="TreeGrafter"/>
</dbReference>
<dbReference type="GO" id="GO:0008658">
    <property type="term" value="F:penicillin binding"/>
    <property type="evidence" value="ECO:0007669"/>
    <property type="project" value="InterPro"/>
</dbReference>
<gene>
    <name evidence="2" type="ORF">ER308_21145</name>
</gene>
<organism evidence="2 3">
    <name type="scientific">Egibacter rhizosphaerae</name>
    <dbReference type="NCBI Taxonomy" id="1670831"/>
    <lineage>
        <taxon>Bacteria</taxon>
        <taxon>Bacillati</taxon>
        <taxon>Actinomycetota</taxon>
        <taxon>Nitriliruptoria</taxon>
        <taxon>Egibacterales</taxon>
        <taxon>Egibacteraceae</taxon>
        <taxon>Egibacter</taxon>
    </lineage>
</organism>
<dbReference type="Gene3D" id="3.40.710.10">
    <property type="entry name" value="DD-peptidase/beta-lactamase superfamily"/>
    <property type="match status" value="1"/>
</dbReference>
<dbReference type="GO" id="GO:0005886">
    <property type="term" value="C:plasma membrane"/>
    <property type="evidence" value="ECO:0007669"/>
    <property type="project" value="TreeGrafter"/>
</dbReference>
<reference evidence="2 3" key="1">
    <citation type="submission" date="2019-01" db="EMBL/GenBank/DDBJ databases">
        <title>Egibacter rhizosphaerae EGI 80759T.</title>
        <authorList>
            <person name="Chen D.-D."/>
            <person name="Tian Y."/>
            <person name="Jiao J.-Y."/>
            <person name="Zhang X.-T."/>
            <person name="Zhang Y.-G."/>
            <person name="Zhang Y."/>
            <person name="Xiao M."/>
            <person name="Shu W.-S."/>
            <person name="Li W.-J."/>
        </authorList>
    </citation>
    <scope>NUCLEOTIDE SEQUENCE [LARGE SCALE GENOMIC DNA]</scope>
    <source>
        <strain evidence="2 3">EGI 80759</strain>
    </source>
</reference>
<feature type="domain" description="Penicillin-binding protein transpeptidase" evidence="1">
    <location>
        <begin position="24"/>
        <end position="184"/>
    </location>
</feature>
<proteinExistence type="predicted"/>
<dbReference type="Pfam" id="PF00905">
    <property type="entry name" value="Transpeptidase"/>
    <property type="match status" value="1"/>
</dbReference>
<evidence type="ECO:0000259" key="1">
    <source>
        <dbReference type="Pfam" id="PF00905"/>
    </source>
</evidence>
<dbReference type="SUPFAM" id="SSF56601">
    <property type="entry name" value="beta-lactamase/transpeptidase-like"/>
    <property type="match status" value="1"/>
</dbReference>